<sequence>MADKFVFHSRSKNAKPGSGSGEKVSNPKNYTELQKIKDWRKALSNLHIAPFRLDDNEWNSVEHFFHAVKFRYDKSQRAKTPQELAKVKKNYAFYQTFTLDSGSPWSEDPKLAKRAGKTGRKSIITGIRYRDKTLKLPTDTEIEMREDFYTPNVVGRLQKVAFLAKFTQHEDLKLLLLATGDAELWHYTGKRGKSKDHPGEILFDELMIVRDCIRKFDQKCNLAEVSQFSSDFITKILA</sequence>
<reference evidence="2" key="1">
    <citation type="journal article" date="2020" name="Nature">
        <title>Giant virus diversity and host interactions through global metagenomics.</title>
        <authorList>
            <person name="Schulz F."/>
            <person name="Roux S."/>
            <person name="Paez-Espino D."/>
            <person name="Jungbluth S."/>
            <person name="Walsh D.A."/>
            <person name="Denef V.J."/>
            <person name="McMahon K.D."/>
            <person name="Konstantinidis K.T."/>
            <person name="Eloe-Fadrosh E.A."/>
            <person name="Kyrpides N.C."/>
            <person name="Woyke T."/>
        </authorList>
    </citation>
    <scope>NUCLEOTIDE SEQUENCE</scope>
    <source>
        <strain evidence="2">GVMAG-M-3300023179-62</strain>
    </source>
</reference>
<dbReference type="Gene3D" id="1.10.357.40">
    <property type="entry name" value="YbiA-like"/>
    <property type="match status" value="1"/>
</dbReference>
<dbReference type="AlphaFoldDB" id="A0A6C0H2S8"/>
<name>A0A6C0H2S8_9ZZZZ</name>
<feature type="region of interest" description="Disordered" evidence="1">
    <location>
        <begin position="1"/>
        <end position="27"/>
    </location>
</feature>
<organism evidence="2">
    <name type="scientific">viral metagenome</name>
    <dbReference type="NCBI Taxonomy" id="1070528"/>
    <lineage>
        <taxon>unclassified sequences</taxon>
        <taxon>metagenomes</taxon>
        <taxon>organismal metagenomes</taxon>
    </lineage>
</organism>
<protein>
    <recommendedName>
        <fullName evidence="3">NADAR domain-containing protein</fullName>
    </recommendedName>
</protein>
<accession>A0A6C0H2S8</accession>
<dbReference type="EMBL" id="MN739859">
    <property type="protein sequence ID" value="QHT74861.1"/>
    <property type="molecule type" value="Genomic_DNA"/>
</dbReference>
<evidence type="ECO:0000256" key="1">
    <source>
        <dbReference type="SAM" id="MobiDB-lite"/>
    </source>
</evidence>
<dbReference type="SUPFAM" id="SSF143990">
    <property type="entry name" value="YbiA-like"/>
    <property type="match status" value="1"/>
</dbReference>
<dbReference type="InterPro" id="IPR012816">
    <property type="entry name" value="NADAR"/>
</dbReference>
<evidence type="ECO:0000313" key="2">
    <source>
        <dbReference type="EMBL" id="QHT74861.1"/>
    </source>
</evidence>
<proteinExistence type="predicted"/>
<evidence type="ECO:0008006" key="3">
    <source>
        <dbReference type="Google" id="ProtNLM"/>
    </source>
</evidence>
<dbReference type="CDD" id="cd15457">
    <property type="entry name" value="NADAR"/>
    <property type="match status" value="1"/>
</dbReference>
<dbReference type="InterPro" id="IPR037238">
    <property type="entry name" value="YbiA-like_sf"/>
</dbReference>